<gene>
    <name evidence="2" type="ORF">AAG747_07145</name>
</gene>
<proteinExistence type="predicted"/>
<dbReference type="Gene3D" id="3.10.450.50">
    <property type="match status" value="1"/>
</dbReference>
<comment type="caution">
    <text evidence="2">The sequence shown here is derived from an EMBL/GenBank/DDBJ whole genome shotgun (WGS) entry which is preliminary data.</text>
</comment>
<dbReference type="EMBL" id="JBDKWZ010000003">
    <property type="protein sequence ID" value="MEN7547676.1"/>
    <property type="molecule type" value="Genomic_DNA"/>
</dbReference>
<keyword evidence="3" id="KW-1185">Reference proteome</keyword>
<accession>A0AAW9S9U4</accession>
<feature type="transmembrane region" description="Helical" evidence="1">
    <location>
        <begin position="6"/>
        <end position="27"/>
    </location>
</feature>
<dbReference type="RefSeq" id="WP_346820463.1">
    <property type="nucleotide sequence ID" value="NZ_JBDKWZ010000003.1"/>
</dbReference>
<name>A0AAW9S9U4_9BACT</name>
<dbReference type="Proteomes" id="UP001403385">
    <property type="component" value="Unassembled WGS sequence"/>
</dbReference>
<protein>
    <submittedName>
        <fullName evidence="2">DUF4783 domain-containing protein</fullName>
    </submittedName>
</protein>
<dbReference type="AlphaFoldDB" id="A0AAW9S9U4"/>
<organism evidence="2 3">
    <name type="scientific">Rapidithrix thailandica</name>
    <dbReference type="NCBI Taxonomy" id="413964"/>
    <lineage>
        <taxon>Bacteria</taxon>
        <taxon>Pseudomonadati</taxon>
        <taxon>Bacteroidota</taxon>
        <taxon>Cytophagia</taxon>
        <taxon>Cytophagales</taxon>
        <taxon>Flammeovirgaceae</taxon>
        <taxon>Rapidithrix</taxon>
    </lineage>
</organism>
<evidence type="ECO:0000313" key="3">
    <source>
        <dbReference type="Proteomes" id="UP001403385"/>
    </source>
</evidence>
<reference evidence="2 3" key="1">
    <citation type="submission" date="2024-04" db="EMBL/GenBank/DDBJ databases">
        <title>Novel genus in family Flammeovirgaceae.</title>
        <authorList>
            <person name="Nguyen T.H."/>
            <person name="Vuong T.Q."/>
            <person name="Le H."/>
            <person name="Kim S.-G."/>
        </authorList>
    </citation>
    <scope>NUCLEOTIDE SEQUENCE [LARGE SCALE GENOMIC DNA]</scope>
    <source>
        <strain evidence="2 3">JCM 23209</strain>
    </source>
</reference>
<keyword evidence="1" id="KW-0472">Membrane</keyword>
<sequence>MMNIFTYFYIVLIVNFLQLGFMTSTVGQDEDVIASARTAIKQGNAKNLSSYFNELVELNFDDEKSSYSKTQAEFVLKEFFKKYPAKDFRYIHKGASKEGLLYAIGKYTYEGGSFRVYILVKQMNGKYIIDTIDFGED</sequence>
<keyword evidence="1" id="KW-1133">Transmembrane helix</keyword>
<dbReference type="Pfam" id="PF16022">
    <property type="entry name" value="DUF4783"/>
    <property type="match status" value="1"/>
</dbReference>
<dbReference type="InterPro" id="IPR031977">
    <property type="entry name" value="DUF4783"/>
</dbReference>
<evidence type="ECO:0000256" key="1">
    <source>
        <dbReference type="SAM" id="Phobius"/>
    </source>
</evidence>
<evidence type="ECO:0000313" key="2">
    <source>
        <dbReference type="EMBL" id="MEN7547676.1"/>
    </source>
</evidence>
<keyword evidence="1" id="KW-0812">Transmembrane</keyword>